<dbReference type="PANTHER" id="PTHR35008:SF9">
    <property type="entry name" value="CYTOCHROME C DOMAIN-CONTAINING PROTEIN"/>
    <property type="match status" value="1"/>
</dbReference>
<feature type="domain" description="Cytochrome c" evidence="6">
    <location>
        <begin position="214"/>
        <end position="304"/>
    </location>
</feature>
<sequence>MEQMGEPPKYSQVSQSGEVPNLSRQIRKLALRIGTYSFLIIAISFAILMFRFGFGVTNETLSELPDDVYYMDYNVANLSQGPKSEEVKLGFEIFRNTPLHIGPKQSDSSKIYAGNNLACASCHINGGTKPYAAPLIGVVKRFPQYRGRENKIGTIEERINGCMERSMNGRVLPESSPEMKALIAYMDWLGRAAPSNGKIEGQGFLTVELPDRAVDLVHGEQVFTKHCVVCHGADGSGQLLSQTDLYLYPPLWGNDSYNNGAGMTRVITAAQFIKGNMPYGTTYNNPILTDEEAYDVAGYINQKARPVKSNREVDFPDLVKKPVSTPYGPYVDPFSPEQHQLGPFQPIMDYYLKEHQLRKTK</sequence>
<dbReference type="InterPro" id="IPR036909">
    <property type="entry name" value="Cyt_c-like_dom_sf"/>
</dbReference>
<dbReference type="EMBL" id="JARFVA010000003">
    <property type="protein sequence ID" value="MDF0707502.1"/>
    <property type="molecule type" value="Genomic_DNA"/>
</dbReference>
<name>A0ABT5XNX0_9FLAO</name>
<dbReference type="SUPFAM" id="SSF46626">
    <property type="entry name" value="Cytochrome c"/>
    <property type="match status" value="2"/>
</dbReference>
<dbReference type="PANTHER" id="PTHR35008">
    <property type="entry name" value="BLL4482 PROTEIN-RELATED"/>
    <property type="match status" value="1"/>
</dbReference>
<dbReference type="InterPro" id="IPR051459">
    <property type="entry name" value="Cytochrome_c-type_DH"/>
</dbReference>
<keyword evidence="5" id="KW-0472">Membrane</keyword>
<organism evidence="7 8">
    <name type="scientific">Flagellimonas okinawensis</name>
    <dbReference type="NCBI Taxonomy" id="3031324"/>
    <lineage>
        <taxon>Bacteria</taxon>
        <taxon>Pseudomonadati</taxon>
        <taxon>Bacteroidota</taxon>
        <taxon>Flavobacteriia</taxon>
        <taxon>Flavobacteriales</taxon>
        <taxon>Flavobacteriaceae</taxon>
        <taxon>Flagellimonas</taxon>
    </lineage>
</organism>
<reference evidence="7 8" key="1">
    <citation type="submission" date="2023-03" db="EMBL/GenBank/DDBJ databases">
        <title>Muricauda XX sp. nov. and Muricauda XXX sp. nov., two novel species isolated from Okinawa Trough.</title>
        <authorList>
            <person name="Cao W."/>
            <person name="Deng X."/>
        </authorList>
    </citation>
    <scope>NUCLEOTIDE SEQUENCE [LARGE SCALE GENOMIC DNA]</scope>
    <source>
        <strain evidence="7 8">81s02</strain>
    </source>
</reference>
<evidence type="ECO:0000256" key="5">
    <source>
        <dbReference type="SAM" id="Phobius"/>
    </source>
</evidence>
<evidence type="ECO:0000256" key="4">
    <source>
        <dbReference type="PROSITE-ProRule" id="PRU00433"/>
    </source>
</evidence>
<feature type="domain" description="Cytochrome c" evidence="6">
    <location>
        <begin position="85"/>
        <end position="190"/>
    </location>
</feature>
<gene>
    <name evidence="7" type="ORF">PY091_09760</name>
</gene>
<dbReference type="Pfam" id="PF00034">
    <property type="entry name" value="Cytochrom_C"/>
    <property type="match status" value="1"/>
</dbReference>
<keyword evidence="2 4" id="KW-0479">Metal-binding</keyword>
<dbReference type="InterPro" id="IPR009056">
    <property type="entry name" value="Cyt_c-like_dom"/>
</dbReference>
<feature type="transmembrane region" description="Helical" evidence="5">
    <location>
        <begin position="33"/>
        <end position="54"/>
    </location>
</feature>
<keyword evidence="8" id="KW-1185">Reference proteome</keyword>
<evidence type="ECO:0000259" key="6">
    <source>
        <dbReference type="PROSITE" id="PS51007"/>
    </source>
</evidence>
<dbReference type="PROSITE" id="PS51007">
    <property type="entry name" value="CYTC"/>
    <property type="match status" value="2"/>
</dbReference>
<evidence type="ECO:0000256" key="1">
    <source>
        <dbReference type="ARBA" id="ARBA00022617"/>
    </source>
</evidence>
<keyword evidence="1 4" id="KW-0349">Heme</keyword>
<keyword evidence="5" id="KW-0812">Transmembrane</keyword>
<dbReference type="RefSeq" id="WP_275649481.1">
    <property type="nucleotide sequence ID" value="NZ_JARFVA010000003.1"/>
</dbReference>
<evidence type="ECO:0000313" key="7">
    <source>
        <dbReference type="EMBL" id="MDF0707502.1"/>
    </source>
</evidence>
<evidence type="ECO:0000313" key="8">
    <source>
        <dbReference type="Proteomes" id="UP001217083"/>
    </source>
</evidence>
<evidence type="ECO:0000256" key="3">
    <source>
        <dbReference type="ARBA" id="ARBA00023004"/>
    </source>
</evidence>
<keyword evidence="3 4" id="KW-0408">Iron</keyword>
<dbReference type="Proteomes" id="UP001217083">
    <property type="component" value="Unassembled WGS sequence"/>
</dbReference>
<keyword evidence="5" id="KW-1133">Transmembrane helix</keyword>
<dbReference type="Gene3D" id="1.10.760.10">
    <property type="entry name" value="Cytochrome c-like domain"/>
    <property type="match status" value="2"/>
</dbReference>
<dbReference type="Pfam" id="PF21342">
    <property type="entry name" value="SoxA-TsdA_cyt-c"/>
    <property type="match status" value="1"/>
</dbReference>
<protein>
    <submittedName>
        <fullName evidence="7">C-type cytochrome</fullName>
    </submittedName>
</protein>
<accession>A0ABT5XNX0</accession>
<proteinExistence type="predicted"/>
<evidence type="ECO:0000256" key="2">
    <source>
        <dbReference type="ARBA" id="ARBA00022723"/>
    </source>
</evidence>
<comment type="caution">
    <text evidence="7">The sequence shown here is derived from an EMBL/GenBank/DDBJ whole genome shotgun (WGS) entry which is preliminary data.</text>
</comment>